<dbReference type="RefSeq" id="WP_080813008.1">
    <property type="nucleotide sequence ID" value="NZ_CP021983.2"/>
</dbReference>
<dbReference type="PROSITE" id="PS50893">
    <property type="entry name" value="ABC_TRANSPORTER_2"/>
    <property type="match status" value="1"/>
</dbReference>
<dbReference type="InterPro" id="IPR050683">
    <property type="entry name" value="Bact_Polysacc_Export_ATP-bd"/>
</dbReference>
<dbReference type="SUPFAM" id="SSF52540">
    <property type="entry name" value="P-loop containing nucleoside triphosphate hydrolases"/>
    <property type="match status" value="1"/>
</dbReference>
<dbReference type="Proteomes" id="UP000191901">
    <property type="component" value="Chromosome"/>
</dbReference>
<evidence type="ECO:0000256" key="3">
    <source>
        <dbReference type="ARBA" id="ARBA00022741"/>
    </source>
</evidence>
<dbReference type="CDD" id="cd10147">
    <property type="entry name" value="Wzt_C-like"/>
    <property type="match status" value="1"/>
</dbReference>
<gene>
    <name evidence="6" type="ORF">XM38_023840</name>
</gene>
<reference evidence="6 7" key="1">
    <citation type="journal article" date="2016" name="Biochim. Biophys. Acta">
        <title>Characterization of red-shifted phycobilisomes isolated from the chlorophyll f-containing cyanobacterium Halomicronema hongdechloris.</title>
        <authorList>
            <person name="Li Y."/>
            <person name="Lin Y."/>
            <person name="Garvey C.J."/>
            <person name="Birch D."/>
            <person name="Corkery R.W."/>
            <person name="Loughlin P.C."/>
            <person name="Scheer H."/>
            <person name="Willows R.D."/>
            <person name="Chen M."/>
        </authorList>
    </citation>
    <scope>NUCLEOTIDE SEQUENCE [LARGE SCALE GENOMIC DNA]</scope>
    <source>
        <strain evidence="6 7">C2206</strain>
    </source>
</reference>
<keyword evidence="2" id="KW-0813">Transport</keyword>
<evidence type="ECO:0000256" key="4">
    <source>
        <dbReference type="ARBA" id="ARBA00022840"/>
    </source>
</evidence>
<organism evidence="6 7">
    <name type="scientific">Halomicronema hongdechloris C2206</name>
    <dbReference type="NCBI Taxonomy" id="1641165"/>
    <lineage>
        <taxon>Bacteria</taxon>
        <taxon>Bacillati</taxon>
        <taxon>Cyanobacteriota</taxon>
        <taxon>Cyanophyceae</taxon>
        <taxon>Nodosilineales</taxon>
        <taxon>Nodosilineaceae</taxon>
        <taxon>Halomicronema</taxon>
    </lineage>
</organism>
<proteinExistence type="inferred from homology"/>
<evidence type="ECO:0000256" key="1">
    <source>
        <dbReference type="ARBA" id="ARBA00005417"/>
    </source>
</evidence>
<dbReference type="STRING" id="1641165.XM38_22690"/>
<dbReference type="Gene3D" id="2.70.50.60">
    <property type="entry name" value="abc- transporter (atp binding component) like domain"/>
    <property type="match status" value="1"/>
</dbReference>
<name>A0A1V8NFH9_9CYAN</name>
<keyword evidence="7" id="KW-1185">Reference proteome</keyword>
<dbReference type="InterPro" id="IPR015860">
    <property type="entry name" value="ABC_transpr_TagH-like"/>
</dbReference>
<dbReference type="EMBL" id="CP021983">
    <property type="protein sequence ID" value="ASC71432.1"/>
    <property type="molecule type" value="Genomic_DNA"/>
</dbReference>
<dbReference type="InterPro" id="IPR003439">
    <property type="entry name" value="ABC_transporter-like_ATP-bd"/>
</dbReference>
<dbReference type="Pfam" id="PF00005">
    <property type="entry name" value="ABC_tran"/>
    <property type="match status" value="1"/>
</dbReference>
<dbReference type="GO" id="GO:0005524">
    <property type="term" value="F:ATP binding"/>
    <property type="evidence" value="ECO:0007669"/>
    <property type="project" value="UniProtKB-KW"/>
</dbReference>
<dbReference type="PANTHER" id="PTHR46743:SF2">
    <property type="entry name" value="TEICHOIC ACIDS EXPORT ATP-BINDING PROTEIN TAGH"/>
    <property type="match status" value="1"/>
</dbReference>
<dbReference type="InterPro" id="IPR003593">
    <property type="entry name" value="AAA+_ATPase"/>
</dbReference>
<accession>A0A1V8NFH9</accession>
<dbReference type="Pfam" id="PF14524">
    <property type="entry name" value="Wzt_C"/>
    <property type="match status" value="1"/>
</dbReference>
<dbReference type="OrthoDB" id="9778870at2"/>
<feature type="domain" description="ABC transporter" evidence="5">
    <location>
        <begin position="43"/>
        <end position="268"/>
    </location>
</feature>
<dbReference type="InterPro" id="IPR027417">
    <property type="entry name" value="P-loop_NTPase"/>
</dbReference>
<dbReference type="InterPro" id="IPR029439">
    <property type="entry name" value="Wzt_C"/>
</dbReference>
<sequence>MSDTVIQVENLGKKYIIGHQQAGAYQYTALRDVISDGAKALLQRLRHPGKPVNPEVREEFWALKDVSFEVKRGEVVGIIGRNGAGKSTLLKILSRITEPTTGRVRIKGRVASLLEVGTGFHPELTGRENIFLNGAILGMSKTEINRKFDEIVEFAEIARFLDTPVKRYSSGMYVRLAFAVAAHLEPEILVVDEVLAVGDAAFQKKCLGKMGDVATREGRTVLFVSHQMAAVKSLCSRVLVLGSGQLKIDDDPQSGINFYVKDLDISANQDAICELRRTGNGRIQIVDFWIENLHGEKVSTALSGSDIILKFKYEIKTSEPLRNISLGFSIHTSLGDSLSILYSDYMGASFSDLPSNGQISCKIKDIQLSKGRYYIGARILVNDIEADWPRGYIGFIDIEDGYFYSKGRSPHSGIGPILIRGEWSALEPKGLKFTDSVT</sequence>
<dbReference type="SMART" id="SM00382">
    <property type="entry name" value="AAA"/>
    <property type="match status" value="1"/>
</dbReference>
<dbReference type="PANTHER" id="PTHR46743">
    <property type="entry name" value="TEICHOIC ACIDS EXPORT ATP-BINDING PROTEIN TAGH"/>
    <property type="match status" value="1"/>
</dbReference>
<evidence type="ECO:0000313" key="6">
    <source>
        <dbReference type="EMBL" id="ASC71432.1"/>
    </source>
</evidence>
<dbReference type="Gene3D" id="3.40.50.300">
    <property type="entry name" value="P-loop containing nucleotide triphosphate hydrolases"/>
    <property type="match status" value="1"/>
</dbReference>
<evidence type="ECO:0000313" key="7">
    <source>
        <dbReference type="Proteomes" id="UP000191901"/>
    </source>
</evidence>
<dbReference type="KEGG" id="hhg:XM38_023840"/>
<dbReference type="GO" id="GO:0016020">
    <property type="term" value="C:membrane"/>
    <property type="evidence" value="ECO:0007669"/>
    <property type="project" value="InterPro"/>
</dbReference>
<dbReference type="GO" id="GO:0016887">
    <property type="term" value="F:ATP hydrolysis activity"/>
    <property type="evidence" value="ECO:0007669"/>
    <property type="project" value="InterPro"/>
</dbReference>
<comment type="similarity">
    <text evidence="1">Belongs to the ABC transporter superfamily.</text>
</comment>
<protein>
    <submittedName>
        <fullName evidence="6">ABC transporter protein</fullName>
    </submittedName>
</protein>
<dbReference type="CDD" id="cd03220">
    <property type="entry name" value="ABC_KpsT_Wzt"/>
    <property type="match status" value="1"/>
</dbReference>
<dbReference type="AlphaFoldDB" id="A0A1V8NFH9"/>
<keyword evidence="4" id="KW-0067">ATP-binding</keyword>
<keyword evidence="3" id="KW-0547">Nucleotide-binding</keyword>
<evidence type="ECO:0000256" key="2">
    <source>
        <dbReference type="ARBA" id="ARBA00022448"/>
    </source>
</evidence>
<dbReference type="GO" id="GO:0140359">
    <property type="term" value="F:ABC-type transporter activity"/>
    <property type="evidence" value="ECO:0007669"/>
    <property type="project" value="InterPro"/>
</dbReference>
<evidence type="ECO:0000259" key="5">
    <source>
        <dbReference type="PROSITE" id="PS50893"/>
    </source>
</evidence>